<dbReference type="AlphaFoldDB" id="A0AB94ILA4"/>
<name>A0AB94ILA4_9BACI</name>
<dbReference type="Pfam" id="PF06821">
    <property type="entry name" value="Ser_hydrolase"/>
    <property type="match status" value="1"/>
</dbReference>
<proteinExistence type="predicted"/>
<sequence length="189" mass="21141">MSQQSFLIIHGLGGSGPDHWQTWLANELKERNYHVCYPTFSQFDSPEKAVWLKELNSAIETIPAEYQLTVITHSLGCLLWLHYATSKNKRHAKKAVLVAPPSPKIILSEAKTFYPVPINKNQLAQAAEETLFVHSSNDPYCSPDDAEKFKSLNSPTITLPSAGHINTLSGHGKWPLILDLCLNSEMIFN</sequence>
<dbReference type="Gene3D" id="3.40.50.1820">
    <property type="entry name" value="alpha/beta hydrolase"/>
    <property type="match status" value="1"/>
</dbReference>
<organism evidence="1 2">
    <name type="scientific">Neobacillus vireti LMG 21834</name>
    <dbReference type="NCBI Taxonomy" id="1131730"/>
    <lineage>
        <taxon>Bacteria</taxon>
        <taxon>Bacillati</taxon>
        <taxon>Bacillota</taxon>
        <taxon>Bacilli</taxon>
        <taxon>Bacillales</taxon>
        <taxon>Bacillaceae</taxon>
        <taxon>Neobacillus</taxon>
    </lineage>
</organism>
<evidence type="ECO:0000313" key="1">
    <source>
        <dbReference type="EMBL" id="ETI67783.1"/>
    </source>
</evidence>
<evidence type="ECO:0000313" key="2">
    <source>
        <dbReference type="Proteomes" id="UP000018877"/>
    </source>
</evidence>
<accession>A0AB94ILA4</accession>
<gene>
    <name evidence="1" type="ORF">BAVI_15652</name>
</gene>
<dbReference type="PANTHER" id="PTHR15394">
    <property type="entry name" value="SERINE HYDROLASE RBBP9"/>
    <property type="match status" value="1"/>
</dbReference>
<dbReference type="SUPFAM" id="SSF53474">
    <property type="entry name" value="alpha/beta-Hydrolases"/>
    <property type="match status" value="1"/>
</dbReference>
<dbReference type="EMBL" id="ALAN01000085">
    <property type="protein sequence ID" value="ETI67783.1"/>
    <property type="molecule type" value="Genomic_DNA"/>
</dbReference>
<dbReference type="Proteomes" id="UP000018877">
    <property type="component" value="Unassembled WGS sequence"/>
</dbReference>
<reference evidence="1 2" key="1">
    <citation type="journal article" date="2014" name="Environ. Microbiol.">
        <title>The nitrate-ammonifying and nosZ-carrying bacterium Bacillus vireti is a potent source and sink for nitric and nitrous oxide under high nitrate conditions.</title>
        <authorList>
            <person name="Mania D."/>
            <person name="Heylen K."/>
            <person name="van Spanning R.J."/>
            <person name="Frostegard A."/>
        </authorList>
    </citation>
    <scope>NUCLEOTIDE SEQUENCE [LARGE SCALE GENOMIC DNA]</scope>
    <source>
        <strain evidence="1 2">LMG 21834</strain>
    </source>
</reference>
<protein>
    <submittedName>
        <fullName evidence="1">Uncharacterized protein</fullName>
    </submittedName>
</protein>
<comment type="caution">
    <text evidence="1">The sequence shown here is derived from an EMBL/GenBank/DDBJ whole genome shotgun (WGS) entry which is preliminary data.</text>
</comment>
<dbReference type="InterPro" id="IPR010662">
    <property type="entry name" value="RBBP9/YdeN"/>
</dbReference>
<dbReference type="PANTHER" id="PTHR15394:SF3">
    <property type="entry name" value="SERINE HYDROLASE RBBP9"/>
    <property type="match status" value="1"/>
</dbReference>
<dbReference type="GO" id="GO:0016787">
    <property type="term" value="F:hydrolase activity"/>
    <property type="evidence" value="ECO:0007669"/>
    <property type="project" value="InterPro"/>
</dbReference>
<dbReference type="RefSeq" id="WP_024029311.1">
    <property type="nucleotide sequence ID" value="NZ_ALAN01000085.1"/>
</dbReference>
<keyword evidence="2" id="KW-1185">Reference proteome</keyword>
<dbReference type="InterPro" id="IPR029058">
    <property type="entry name" value="AB_hydrolase_fold"/>
</dbReference>